<feature type="compositionally biased region" description="Polar residues" evidence="1">
    <location>
        <begin position="145"/>
        <end position="155"/>
    </location>
</feature>
<feature type="region of interest" description="Disordered" evidence="1">
    <location>
        <begin position="754"/>
        <end position="932"/>
    </location>
</feature>
<keyword evidence="3" id="KW-1185">Reference proteome</keyword>
<feature type="compositionally biased region" description="Basic and acidic residues" evidence="1">
    <location>
        <begin position="490"/>
        <end position="506"/>
    </location>
</feature>
<feature type="compositionally biased region" description="Basic and acidic residues" evidence="1">
    <location>
        <begin position="790"/>
        <end position="802"/>
    </location>
</feature>
<evidence type="ECO:0000256" key="1">
    <source>
        <dbReference type="SAM" id="MobiDB-lite"/>
    </source>
</evidence>
<feature type="region of interest" description="Disordered" evidence="1">
    <location>
        <begin position="990"/>
        <end position="1088"/>
    </location>
</feature>
<protein>
    <submittedName>
        <fullName evidence="2">Uncharacterized protein</fullName>
    </submittedName>
</protein>
<feature type="compositionally biased region" description="Polar residues" evidence="1">
    <location>
        <begin position="754"/>
        <end position="764"/>
    </location>
</feature>
<proteinExistence type="predicted"/>
<feature type="region of interest" description="Disordered" evidence="1">
    <location>
        <begin position="1"/>
        <end position="29"/>
    </location>
</feature>
<name>A0A6G1JRP5_9PLEO</name>
<feature type="compositionally biased region" description="Basic residues" evidence="1">
    <location>
        <begin position="890"/>
        <end position="903"/>
    </location>
</feature>
<feature type="compositionally biased region" description="Basic and acidic residues" evidence="1">
    <location>
        <begin position="694"/>
        <end position="711"/>
    </location>
</feature>
<feature type="compositionally biased region" description="Polar residues" evidence="1">
    <location>
        <begin position="837"/>
        <end position="885"/>
    </location>
</feature>
<reference evidence="2" key="1">
    <citation type="journal article" date="2020" name="Stud. Mycol.">
        <title>101 Dothideomycetes genomes: a test case for predicting lifestyles and emergence of pathogens.</title>
        <authorList>
            <person name="Haridas S."/>
            <person name="Albert R."/>
            <person name="Binder M."/>
            <person name="Bloem J."/>
            <person name="Labutti K."/>
            <person name="Salamov A."/>
            <person name="Andreopoulos B."/>
            <person name="Baker S."/>
            <person name="Barry K."/>
            <person name="Bills G."/>
            <person name="Bluhm B."/>
            <person name="Cannon C."/>
            <person name="Castanera R."/>
            <person name="Culley D."/>
            <person name="Daum C."/>
            <person name="Ezra D."/>
            <person name="Gonzalez J."/>
            <person name="Henrissat B."/>
            <person name="Kuo A."/>
            <person name="Liang C."/>
            <person name="Lipzen A."/>
            <person name="Lutzoni F."/>
            <person name="Magnuson J."/>
            <person name="Mondo S."/>
            <person name="Nolan M."/>
            <person name="Ohm R."/>
            <person name="Pangilinan J."/>
            <person name="Park H.-J."/>
            <person name="Ramirez L."/>
            <person name="Alfaro M."/>
            <person name="Sun H."/>
            <person name="Tritt A."/>
            <person name="Yoshinaga Y."/>
            <person name="Zwiers L.-H."/>
            <person name="Turgeon B."/>
            <person name="Goodwin S."/>
            <person name="Spatafora J."/>
            <person name="Crous P."/>
            <person name="Grigoriev I."/>
        </authorList>
    </citation>
    <scope>NUCLEOTIDE SEQUENCE</scope>
    <source>
        <strain evidence="2">CBS 279.74</strain>
    </source>
</reference>
<sequence>MAGARMSGNGKVFDPTHKPKRENHSSHTVGPFLTNVLGNVVRGWNRPRDSLVRKWSSAYRTLLVVKDGPRELASSAQPWVKYLSPRINPLPLLPLTKYLSPRINPLPLLPLTKYLSHFAYTLHANMAPKSRAQDPPAMPIPQPVDKSNASNQQRNDGVKNGQNRGGNNHGNNHSNNGHGSNRGQSAKGNKRGRGGSHNTSRTDGNNSYTVPHVFHGNGQHNNQQDIHVVKDTQRGQALPQHADTMYPPLNPNAPSFPISSPHMNIGPISLTNEYVSPQNMYRLLSQGPYAAAMPGMQHNPNLTPYHALPPFAHPSLSQMPNGYANLPPRMPLRASSGASSAYHIPPFNAQMNRVADAYSSSMNQAPHPLVTANTMSLQNAHRVPSGPPRAPVHQGPSMSFIPPTMGVMPAVNATQVLTTTSIVQSKHGDASKPISALPTIASSPTIPFPPFESPNLPQSSYMANGTSNDPAHVPSVAPSTGTKPKAVKAKGRDSKQVNVVDDHADLCKSNSINKQDAKSTNDGKLSEFQPSTKQNKEDQAIDLATLHTPAGRAGIRCTIKNMYETAAATRLSAEVTRSEALRNFDIGRKKERRYETLKFRGLDSVQNCLAQALQAIPLSESPEHAKKAQKVRNALLAEATDHMKYVIELQKREALAKKAIEYSRDYILRSHSECRKASERLAEDMWQVMDKALRGEEGSVQESDKESDKNPAEMGKPKTAVTYLKQLIKVVEEVKADTHRAGLNNVVKPCEQMSASPVDTNQVPEQVRHAQTAHVETDNNRVARPNYMLTRKDSSQSDDNSRRGQSRGRSKAIINGKPSENGQVVQNGHCFDDTNKANKFSMNRPQNSVQADNINVPNGLQNGNRSHSANGPQNANNADGTTASNPEIAKKKKKKTHRKRTHKKTESLKTDSSNSDEAAKQDDVRPQVANVGTVTVTVRNETPQIRAPTTEPSRIVPVTPRVANPVTCKDRLPKPPTAKPSDVVIKADAIPVRAPSAEPPKSSAFKVPVPKPNSPNTQTQTPAPKTEVSPAHASSAEESSKTDTVAKTPVVKPAGVNITPVKLSVPDTWAQRVASGGNGSGNSPSKKA</sequence>
<dbReference type="Proteomes" id="UP000799428">
    <property type="component" value="Unassembled WGS sequence"/>
</dbReference>
<feature type="compositionally biased region" description="Polar residues" evidence="1">
    <location>
        <begin position="1014"/>
        <end position="1023"/>
    </location>
</feature>
<feature type="compositionally biased region" description="Basic and acidic residues" evidence="1">
    <location>
        <begin position="14"/>
        <end position="25"/>
    </location>
</feature>
<feature type="compositionally biased region" description="Polar residues" evidence="1">
    <location>
        <begin position="196"/>
        <end position="207"/>
    </location>
</feature>
<feature type="region of interest" description="Disordered" evidence="1">
    <location>
        <begin position="445"/>
        <end position="537"/>
    </location>
</feature>
<organism evidence="2 3">
    <name type="scientific">Pleomassaria siparia CBS 279.74</name>
    <dbReference type="NCBI Taxonomy" id="1314801"/>
    <lineage>
        <taxon>Eukaryota</taxon>
        <taxon>Fungi</taxon>
        <taxon>Dikarya</taxon>
        <taxon>Ascomycota</taxon>
        <taxon>Pezizomycotina</taxon>
        <taxon>Dothideomycetes</taxon>
        <taxon>Pleosporomycetidae</taxon>
        <taxon>Pleosporales</taxon>
        <taxon>Pleomassariaceae</taxon>
        <taxon>Pleomassaria</taxon>
    </lineage>
</organism>
<feature type="compositionally biased region" description="Low complexity" evidence="1">
    <location>
        <begin position="1027"/>
        <end position="1037"/>
    </location>
</feature>
<evidence type="ECO:0000313" key="2">
    <source>
        <dbReference type="EMBL" id="KAF2702915.1"/>
    </source>
</evidence>
<feature type="compositionally biased region" description="Polar residues" evidence="1">
    <location>
        <begin position="455"/>
        <end position="469"/>
    </location>
</feature>
<feature type="region of interest" description="Disordered" evidence="1">
    <location>
        <begin position="694"/>
        <end position="718"/>
    </location>
</feature>
<feature type="region of interest" description="Disordered" evidence="1">
    <location>
        <begin position="129"/>
        <end position="207"/>
    </location>
</feature>
<dbReference type="EMBL" id="MU005791">
    <property type="protein sequence ID" value="KAF2702915.1"/>
    <property type="molecule type" value="Genomic_DNA"/>
</dbReference>
<gene>
    <name evidence="2" type="ORF">K504DRAFT_539307</name>
</gene>
<feature type="compositionally biased region" description="Low complexity" evidence="1">
    <location>
        <begin position="169"/>
        <end position="185"/>
    </location>
</feature>
<feature type="compositionally biased region" description="Basic and acidic residues" evidence="1">
    <location>
        <begin position="515"/>
        <end position="525"/>
    </location>
</feature>
<accession>A0A6G1JRP5</accession>
<evidence type="ECO:0000313" key="3">
    <source>
        <dbReference type="Proteomes" id="UP000799428"/>
    </source>
</evidence>
<dbReference type="AlphaFoldDB" id="A0A6G1JRP5"/>